<dbReference type="GO" id="GO:0005737">
    <property type="term" value="C:cytoplasm"/>
    <property type="evidence" value="ECO:0007669"/>
    <property type="project" value="UniProtKB-ARBA"/>
</dbReference>
<dbReference type="GO" id="GO:0016410">
    <property type="term" value="F:N-acyltransferase activity"/>
    <property type="evidence" value="ECO:0007669"/>
    <property type="project" value="InterPro"/>
</dbReference>
<proteinExistence type="predicted"/>
<dbReference type="Gene3D" id="2.160.10.10">
    <property type="entry name" value="Hexapeptide repeat proteins"/>
    <property type="match status" value="1"/>
</dbReference>
<dbReference type="PANTHER" id="PTHR43378:SF2">
    <property type="entry name" value="UDP-3-O-ACYLGLUCOSAMINE N-ACYLTRANSFERASE 1, MITOCHONDRIAL-RELATED"/>
    <property type="match status" value="1"/>
</dbReference>
<keyword evidence="2" id="KW-0441">Lipid A biosynthesis</keyword>
<reference evidence="6 7" key="1">
    <citation type="submission" date="2020-02" db="EMBL/GenBank/DDBJ databases">
        <authorList>
            <person name="Ma Q."/>
            <person name="Huang Y."/>
            <person name="Song X."/>
            <person name="Pei D."/>
        </authorList>
    </citation>
    <scope>NUCLEOTIDE SEQUENCE [LARGE SCALE GENOMIC DNA]</scope>
    <source>
        <strain evidence="6">Sxm20200214</strain>
        <tissue evidence="6">Leaf</tissue>
    </source>
</reference>
<dbReference type="OrthoDB" id="2355at2759"/>
<evidence type="ECO:0000256" key="2">
    <source>
        <dbReference type="ARBA" id="ARBA00022556"/>
    </source>
</evidence>
<dbReference type="SUPFAM" id="SSF51161">
    <property type="entry name" value="Trimeric LpxA-like enzymes"/>
    <property type="match status" value="1"/>
</dbReference>
<dbReference type="NCBIfam" id="NF002060">
    <property type="entry name" value="PRK00892.1"/>
    <property type="match status" value="1"/>
</dbReference>
<accession>A0A8X7UF40</accession>
<gene>
    <name evidence="6" type="ORF">Bca52824_058854</name>
</gene>
<dbReference type="Pfam" id="PF00132">
    <property type="entry name" value="Hexapep"/>
    <property type="match status" value="1"/>
</dbReference>
<dbReference type="PANTHER" id="PTHR43378">
    <property type="entry name" value="UDP-3-O-ACYLGLUCOSAMINE N-ACYLTRANSFERASE"/>
    <property type="match status" value="1"/>
</dbReference>
<dbReference type="GO" id="GO:0016020">
    <property type="term" value="C:membrane"/>
    <property type="evidence" value="ECO:0007669"/>
    <property type="project" value="GOC"/>
</dbReference>
<keyword evidence="4" id="KW-0443">Lipid metabolism</keyword>
<evidence type="ECO:0000256" key="4">
    <source>
        <dbReference type="ARBA" id="ARBA00023098"/>
    </source>
</evidence>
<keyword evidence="7" id="KW-1185">Reference proteome</keyword>
<dbReference type="InterPro" id="IPR001451">
    <property type="entry name" value="Hexapep"/>
</dbReference>
<evidence type="ECO:0000313" key="6">
    <source>
        <dbReference type="EMBL" id="KAG2276299.1"/>
    </source>
</evidence>
<evidence type="ECO:0000313" key="7">
    <source>
        <dbReference type="Proteomes" id="UP000886595"/>
    </source>
</evidence>
<keyword evidence="1" id="KW-0444">Lipid biosynthesis</keyword>
<dbReference type="Proteomes" id="UP000886595">
    <property type="component" value="Unassembled WGS sequence"/>
</dbReference>
<dbReference type="CDD" id="cd03352">
    <property type="entry name" value="LbH_LpxD"/>
    <property type="match status" value="1"/>
</dbReference>
<dbReference type="NCBIfam" id="TIGR01853">
    <property type="entry name" value="lipid_A_lpxD"/>
    <property type="match status" value="1"/>
</dbReference>
<sequence>MELRYPLSSVSSMATNLRRLFSVSAQGVLLKKKKLPGSFSSCRNLCVCSGQTTESITVTSSPYDGLETSLGGDADKGFLRWRNGGGTYHSSAVIDSSALVEFGAVVHEKAILGAEVHVGSNTVVGPSVKIGPSTKIGYNVSVSNCSIGELCVIHNGVCVGQDGFGFYVDEQGNMVKKPQALNVKIGNRVEIGANTCIDRGSWRETVIGDDTKIDNLVQIGHNVVIGKSCLLCGQVGIAGSAEIGDYVVLGGRVAVRDHVSIVSKVRLAANSCVTKSITEPGDFGGFPAVPIHQWRRQIVEAKILSKRKP</sequence>
<dbReference type="InterPro" id="IPR007691">
    <property type="entry name" value="LpxD"/>
</dbReference>
<dbReference type="InterPro" id="IPR011004">
    <property type="entry name" value="Trimer_LpxA-like_sf"/>
</dbReference>
<organism evidence="6 7">
    <name type="scientific">Brassica carinata</name>
    <name type="common">Ethiopian mustard</name>
    <name type="synonym">Abyssinian cabbage</name>
    <dbReference type="NCBI Taxonomy" id="52824"/>
    <lineage>
        <taxon>Eukaryota</taxon>
        <taxon>Viridiplantae</taxon>
        <taxon>Streptophyta</taxon>
        <taxon>Embryophyta</taxon>
        <taxon>Tracheophyta</taxon>
        <taxon>Spermatophyta</taxon>
        <taxon>Magnoliopsida</taxon>
        <taxon>eudicotyledons</taxon>
        <taxon>Gunneridae</taxon>
        <taxon>Pentapetalae</taxon>
        <taxon>rosids</taxon>
        <taxon>malvids</taxon>
        <taxon>Brassicales</taxon>
        <taxon>Brassicaceae</taxon>
        <taxon>Brassiceae</taxon>
        <taxon>Brassica</taxon>
    </lineage>
</organism>
<dbReference type="GO" id="GO:0009245">
    <property type="term" value="P:lipid A biosynthetic process"/>
    <property type="evidence" value="ECO:0007669"/>
    <property type="project" value="UniProtKB-KW"/>
</dbReference>
<protein>
    <submittedName>
        <fullName evidence="6">Uncharacterized protein</fullName>
    </submittedName>
</protein>
<keyword evidence="5" id="KW-0012">Acyltransferase</keyword>
<name>A0A8X7UF40_BRACI</name>
<keyword evidence="3" id="KW-0808">Transferase</keyword>
<dbReference type="AlphaFoldDB" id="A0A8X7UF40"/>
<comment type="caution">
    <text evidence="6">The sequence shown here is derived from an EMBL/GenBank/DDBJ whole genome shotgun (WGS) entry which is preliminary data.</text>
</comment>
<evidence type="ECO:0000256" key="5">
    <source>
        <dbReference type="ARBA" id="ARBA00023315"/>
    </source>
</evidence>
<dbReference type="FunFam" id="2.160.10.10:FF:000055">
    <property type="entry name" value="Probable UDP-3-O-acylglucosamine N-acyltransferase 1, mitochondrial"/>
    <property type="match status" value="1"/>
</dbReference>
<evidence type="ECO:0000256" key="3">
    <source>
        <dbReference type="ARBA" id="ARBA00022679"/>
    </source>
</evidence>
<dbReference type="EMBL" id="JAAMPC010000012">
    <property type="protein sequence ID" value="KAG2276299.1"/>
    <property type="molecule type" value="Genomic_DNA"/>
</dbReference>
<evidence type="ECO:0000256" key="1">
    <source>
        <dbReference type="ARBA" id="ARBA00022516"/>
    </source>
</evidence>